<protein>
    <submittedName>
        <fullName evidence="1">Uncharacterized protein</fullName>
    </submittedName>
</protein>
<organism evidence="1 2">
    <name type="scientific">Trifolium pratense</name>
    <name type="common">Red clover</name>
    <dbReference type="NCBI Taxonomy" id="57577"/>
    <lineage>
        <taxon>Eukaryota</taxon>
        <taxon>Viridiplantae</taxon>
        <taxon>Streptophyta</taxon>
        <taxon>Embryophyta</taxon>
        <taxon>Tracheophyta</taxon>
        <taxon>Spermatophyta</taxon>
        <taxon>Magnoliopsida</taxon>
        <taxon>eudicotyledons</taxon>
        <taxon>Gunneridae</taxon>
        <taxon>Pentapetalae</taxon>
        <taxon>rosids</taxon>
        <taxon>fabids</taxon>
        <taxon>Fabales</taxon>
        <taxon>Fabaceae</taxon>
        <taxon>Papilionoideae</taxon>
        <taxon>50 kb inversion clade</taxon>
        <taxon>NPAAA clade</taxon>
        <taxon>Hologalegina</taxon>
        <taxon>IRL clade</taxon>
        <taxon>Trifolieae</taxon>
        <taxon>Trifolium</taxon>
    </lineage>
</organism>
<accession>A0ACB0JCQ8</accession>
<proteinExistence type="predicted"/>
<evidence type="ECO:0000313" key="1">
    <source>
        <dbReference type="EMBL" id="CAJ2642469.1"/>
    </source>
</evidence>
<sequence length="636" mass="70646">MDPLPPINKVFSLVIQHERQGNSSELDDSKILVNAAKNGKFASSSKPSTRSCSYCGKDNHVVENCFKKNGVPPHMKKSSSAHSAAVEGGNHDSNAATPPSISQEQYDKLMSLLQHSNLAPNSVSASSNQVGSSMNIDHTSVIHKGINLSSHNACVLSTWIIDSGASHHICNSLNWFQSYIEIKPISIKLPNGNSAIAKYTGTVNFSPTFAITDVLCVPNFSINLLAVSKLCSSSNYIVNFYGTHCEIQDKKCLKMIGSADEHDGLYHLNLTDKVAHVASIDGSNHTSIPKSALWHFRLGHPSHSRLVSLRNKFPYVTDDHNGICDICHFARFTWITLMKSKAETRQHVINLVKMIQTQHSHQVKIIRSDNGPEFSMNEFFSSNGILHQTSCVESPQQNGRVERKHQHILNIARALLYQSNLPKHFWSYAVLHATFIINRITTPVLHNKSPYEMLHNDLPNLHDLKVFGSLAYASTLTIHRTKLSPRGRKCVFLGYKHGVKGTVLYDLESKEIFISRNVTHFDHILPYTTDKTQFHWHYHTSIDCDSPTSHSPSPDTTSPLQPSPSPSTDTNQTDTLATNMPIITDIPPAISPNEPHSNATAGQYSLPFTRERQVTLGHCPTFDQSYVLQLATCPSL</sequence>
<dbReference type="EMBL" id="CASHSV030000034">
    <property type="protein sequence ID" value="CAJ2642469.1"/>
    <property type="molecule type" value="Genomic_DNA"/>
</dbReference>
<reference evidence="1" key="1">
    <citation type="submission" date="2023-10" db="EMBL/GenBank/DDBJ databases">
        <authorList>
            <person name="Rodriguez Cubillos JULIANA M."/>
            <person name="De Vega J."/>
        </authorList>
    </citation>
    <scope>NUCLEOTIDE SEQUENCE</scope>
</reference>
<comment type="caution">
    <text evidence="1">The sequence shown here is derived from an EMBL/GenBank/DDBJ whole genome shotgun (WGS) entry which is preliminary data.</text>
</comment>
<gene>
    <name evidence="1" type="ORF">MILVUS5_LOCUS11942</name>
</gene>
<keyword evidence="2" id="KW-1185">Reference proteome</keyword>
<name>A0ACB0JCQ8_TRIPR</name>
<evidence type="ECO:0000313" key="2">
    <source>
        <dbReference type="Proteomes" id="UP001177021"/>
    </source>
</evidence>
<dbReference type="Proteomes" id="UP001177021">
    <property type="component" value="Unassembled WGS sequence"/>
</dbReference>